<gene>
    <name evidence="3" type="ORF">PHACADRAFT_164667</name>
</gene>
<dbReference type="OrthoDB" id="623670at2759"/>
<dbReference type="AlphaFoldDB" id="K5WQU9"/>
<dbReference type="PANTHER" id="PTHR31836:SF28">
    <property type="entry name" value="SRCR DOMAIN-CONTAINING PROTEIN-RELATED"/>
    <property type="match status" value="1"/>
</dbReference>
<dbReference type="STRING" id="650164.K5WQU9"/>
<dbReference type="PANTHER" id="PTHR31836">
    <property type="match status" value="1"/>
</dbReference>
<dbReference type="EMBL" id="JH930475">
    <property type="protein sequence ID" value="EKM52742.1"/>
    <property type="molecule type" value="Genomic_DNA"/>
</dbReference>
<dbReference type="RefSeq" id="XP_007399078.1">
    <property type="nucleotide sequence ID" value="XM_007399016.1"/>
</dbReference>
<protein>
    <recommendedName>
        <fullName evidence="5">RlpA-like protein double-psi beta-barrel domain-containing protein</fullName>
    </recommendedName>
</protein>
<dbReference type="InterPro" id="IPR036908">
    <property type="entry name" value="RlpA-like_sf"/>
</dbReference>
<evidence type="ECO:0000313" key="3">
    <source>
        <dbReference type="EMBL" id="EKM52742.1"/>
    </source>
</evidence>
<organism evidence="3 4">
    <name type="scientific">Phanerochaete carnosa (strain HHB-10118-sp)</name>
    <name type="common">White-rot fungus</name>
    <name type="synonym">Peniophora carnosa</name>
    <dbReference type="NCBI Taxonomy" id="650164"/>
    <lineage>
        <taxon>Eukaryota</taxon>
        <taxon>Fungi</taxon>
        <taxon>Dikarya</taxon>
        <taxon>Basidiomycota</taxon>
        <taxon>Agaricomycotina</taxon>
        <taxon>Agaricomycetes</taxon>
        <taxon>Polyporales</taxon>
        <taxon>Phanerochaetaceae</taxon>
        <taxon>Phanerochaete</taxon>
    </lineage>
</organism>
<feature type="chain" id="PRO_5003885755" description="RlpA-like protein double-psi beta-barrel domain-containing protein" evidence="2">
    <location>
        <begin position="21"/>
        <end position="129"/>
    </location>
</feature>
<dbReference type="HOGENOM" id="CLU_047639_6_2_1"/>
<keyword evidence="1 2" id="KW-0732">Signal</keyword>
<evidence type="ECO:0000256" key="1">
    <source>
        <dbReference type="ARBA" id="ARBA00022729"/>
    </source>
</evidence>
<dbReference type="InParanoid" id="K5WQU9"/>
<dbReference type="SUPFAM" id="SSF50685">
    <property type="entry name" value="Barwin-like endoglucanases"/>
    <property type="match status" value="1"/>
</dbReference>
<accession>K5WQU9</accession>
<dbReference type="Proteomes" id="UP000008370">
    <property type="component" value="Unassembled WGS sequence"/>
</dbReference>
<dbReference type="CDD" id="cd22191">
    <property type="entry name" value="DPBB_RlpA_EXP_N-like"/>
    <property type="match status" value="1"/>
</dbReference>
<evidence type="ECO:0000256" key="2">
    <source>
        <dbReference type="SAM" id="SignalP"/>
    </source>
</evidence>
<dbReference type="GeneID" id="18909297"/>
<sequence>MFFIAALLYALLAVVSLGNAAPAPVNSGDGTFFTPGLGACGYNNNESEHVAAVSHQFFDSFGGGSSNPNDAPICGKMATLHYGGKTTTVQIVDRCAGCSGPSDVDMAPAAFNDLADPSVGRIQITWTIN</sequence>
<dbReference type="Gene3D" id="2.40.40.10">
    <property type="entry name" value="RlpA-like domain"/>
    <property type="match status" value="1"/>
</dbReference>
<dbReference type="KEGG" id="pco:PHACADRAFT_164667"/>
<evidence type="ECO:0008006" key="5">
    <source>
        <dbReference type="Google" id="ProtNLM"/>
    </source>
</evidence>
<evidence type="ECO:0000313" key="4">
    <source>
        <dbReference type="Proteomes" id="UP000008370"/>
    </source>
</evidence>
<feature type="signal peptide" evidence="2">
    <location>
        <begin position="1"/>
        <end position="20"/>
    </location>
</feature>
<proteinExistence type="predicted"/>
<name>K5WQU9_PHACS</name>
<reference evidence="3 4" key="1">
    <citation type="journal article" date="2012" name="BMC Genomics">
        <title>Comparative genomics of the white-rot fungi, Phanerochaete carnosa and P. chrysosporium, to elucidate the genetic basis of the distinct wood types they colonize.</title>
        <authorList>
            <person name="Suzuki H."/>
            <person name="MacDonald J."/>
            <person name="Syed K."/>
            <person name="Salamov A."/>
            <person name="Hori C."/>
            <person name="Aerts A."/>
            <person name="Henrissat B."/>
            <person name="Wiebenga A."/>
            <person name="vanKuyk P.A."/>
            <person name="Barry K."/>
            <person name="Lindquist E."/>
            <person name="LaButti K."/>
            <person name="Lapidus A."/>
            <person name="Lucas S."/>
            <person name="Coutinho P."/>
            <person name="Gong Y."/>
            <person name="Samejima M."/>
            <person name="Mahadevan R."/>
            <person name="Abou-Zaid M."/>
            <person name="de Vries R.P."/>
            <person name="Igarashi K."/>
            <person name="Yadav J.S."/>
            <person name="Grigoriev I.V."/>
            <person name="Master E.R."/>
        </authorList>
    </citation>
    <scope>NUCLEOTIDE SEQUENCE [LARGE SCALE GENOMIC DNA]</scope>
    <source>
        <strain evidence="3 4">HHB-10118-sp</strain>
    </source>
</reference>
<dbReference type="InterPro" id="IPR051477">
    <property type="entry name" value="Expansin_CellWall"/>
</dbReference>
<keyword evidence="4" id="KW-1185">Reference proteome</keyword>